<dbReference type="RefSeq" id="WP_054652214.1">
    <property type="nucleotide sequence ID" value="NZ_AZGC01000026.1"/>
</dbReference>
<feature type="transmembrane region" description="Helical" evidence="5">
    <location>
        <begin position="6"/>
        <end position="39"/>
    </location>
</feature>
<evidence type="ECO:0000256" key="2">
    <source>
        <dbReference type="ARBA" id="ARBA00022692"/>
    </source>
</evidence>
<evidence type="ECO:0000256" key="3">
    <source>
        <dbReference type="ARBA" id="ARBA00022989"/>
    </source>
</evidence>
<keyword evidence="4 5" id="KW-0472">Membrane</keyword>
<dbReference type="OrthoDB" id="92887at2"/>
<sequence length="214" mass="24096">MKLSLQFSWVLMLALIVTFTHQLTTNLGWLLVIIGALFIRRLPWKSLIKLSLIPLIPALALFVSVYYFGSHDLTAALVLVSRLYLYIGTSALLFAQRSPQALLNTFQVELKLPATLSYGTLAAINIFPKINGELQRIRLAGQLRGVTFHLWSPALYFKAILAAINWSDQLAQAMESRGFNPVVIDQQRSQARWTTKDWLLLLGGNLLIIISYII</sequence>
<organism evidence="6 7">
    <name type="scientific">Limosilactobacillus equigenerosi DSM 18793 = JCM 14505</name>
    <dbReference type="NCBI Taxonomy" id="1423742"/>
    <lineage>
        <taxon>Bacteria</taxon>
        <taxon>Bacillati</taxon>
        <taxon>Bacillota</taxon>
        <taxon>Bacilli</taxon>
        <taxon>Lactobacillales</taxon>
        <taxon>Lactobacillaceae</taxon>
        <taxon>Limosilactobacillus</taxon>
    </lineage>
</organism>
<protein>
    <submittedName>
        <fullName evidence="6">ABC superfamily ATP binding cassette transporter permease protein</fullName>
    </submittedName>
</protein>
<dbReference type="GO" id="GO:0005886">
    <property type="term" value="C:plasma membrane"/>
    <property type="evidence" value="ECO:0007669"/>
    <property type="project" value="UniProtKB-ARBA"/>
</dbReference>
<feature type="transmembrane region" description="Helical" evidence="5">
    <location>
        <begin position="51"/>
        <end position="69"/>
    </location>
</feature>
<evidence type="ECO:0000256" key="4">
    <source>
        <dbReference type="ARBA" id="ARBA00023136"/>
    </source>
</evidence>
<dbReference type="STRING" id="417373.GCA_001570685_00149"/>
<dbReference type="Proteomes" id="UP000051084">
    <property type="component" value="Unassembled WGS sequence"/>
</dbReference>
<name>A0A0R1UYS7_9LACO</name>
<feature type="transmembrane region" description="Helical" evidence="5">
    <location>
        <begin position="197"/>
        <end position="213"/>
    </location>
</feature>
<comment type="caution">
    <text evidence="6">The sequence shown here is derived from an EMBL/GenBank/DDBJ whole genome shotgun (WGS) entry which is preliminary data.</text>
</comment>
<gene>
    <name evidence="6" type="ORF">FC21_GL001098</name>
</gene>
<evidence type="ECO:0000256" key="5">
    <source>
        <dbReference type="SAM" id="Phobius"/>
    </source>
</evidence>
<evidence type="ECO:0000313" key="7">
    <source>
        <dbReference type="Proteomes" id="UP000051084"/>
    </source>
</evidence>
<feature type="transmembrane region" description="Helical" evidence="5">
    <location>
        <begin position="75"/>
        <end position="95"/>
    </location>
</feature>
<keyword evidence="2 5" id="KW-0812">Transmembrane</keyword>
<keyword evidence="3 5" id="KW-1133">Transmembrane helix</keyword>
<proteinExistence type="predicted"/>
<dbReference type="InterPro" id="IPR003339">
    <property type="entry name" value="ABC/ECF_trnsptr_transmembrane"/>
</dbReference>
<comment type="subcellular location">
    <subcellularLocation>
        <location evidence="1">Membrane</location>
        <topology evidence="1">Multi-pass membrane protein</topology>
    </subcellularLocation>
</comment>
<evidence type="ECO:0000256" key="1">
    <source>
        <dbReference type="ARBA" id="ARBA00004141"/>
    </source>
</evidence>
<evidence type="ECO:0000313" key="6">
    <source>
        <dbReference type="EMBL" id="KRL95051.1"/>
    </source>
</evidence>
<dbReference type="CDD" id="cd16914">
    <property type="entry name" value="EcfT"/>
    <property type="match status" value="1"/>
</dbReference>
<keyword evidence="7" id="KW-1185">Reference proteome</keyword>
<accession>A0A0R1UYS7</accession>
<dbReference type="EMBL" id="AZGC01000026">
    <property type="protein sequence ID" value="KRL95051.1"/>
    <property type="molecule type" value="Genomic_DNA"/>
</dbReference>
<reference evidence="6 7" key="1">
    <citation type="journal article" date="2015" name="Genome Announc.">
        <title>Expanding the biotechnology potential of lactobacilli through comparative genomics of 213 strains and associated genera.</title>
        <authorList>
            <person name="Sun Z."/>
            <person name="Harris H.M."/>
            <person name="McCann A."/>
            <person name="Guo C."/>
            <person name="Argimon S."/>
            <person name="Zhang W."/>
            <person name="Yang X."/>
            <person name="Jeffery I.B."/>
            <person name="Cooney J.C."/>
            <person name="Kagawa T.F."/>
            <person name="Liu W."/>
            <person name="Song Y."/>
            <person name="Salvetti E."/>
            <person name="Wrobel A."/>
            <person name="Rasinkangas P."/>
            <person name="Parkhill J."/>
            <person name="Rea M.C."/>
            <person name="O'Sullivan O."/>
            <person name="Ritari J."/>
            <person name="Douillard F.P."/>
            <person name="Paul Ross R."/>
            <person name="Yang R."/>
            <person name="Briner A.E."/>
            <person name="Felis G.E."/>
            <person name="de Vos W.M."/>
            <person name="Barrangou R."/>
            <person name="Klaenhammer T.R."/>
            <person name="Caufield P.W."/>
            <person name="Cui Y."/>
            <person name="Zhang H."/>
            <person name="O'Toole P.W."/>
        </authorList>
    </citation>
    <scope>NUCLEOTIDE SEQUENCE [LARGE SCALE GENOMIC DNA]</scope>
    <source>
        <strain evidence="6 7">DSM 18793</strain>
    </source>
</reference>
<dbReference type="PATRIC" id="fig|1423742.4.peg.1140"/>
<dbReference type="AlphaFoldDB" id="A0A0R1UYS7"/>
<dbReference type="Pfam" id="PF02361">
    <property type="entry name" value="CbiQ"/>
    <property type="match status" value="1"/>
</dbReference>